<evidence type="ECO:0000313" key="1">
    <source>
        <dbReference type="EMBL" id="JAH46125.1"/>
    </source>
</evidence>
<protein>
    <submittedName>
        <fullName evidence="1">Uncharacterized protein</fullName>
    </submittedName>
</protein>
<sequence length="10" mass="1113">MLLGLVNILK</sequence>
<dbReference type="EMBL" id="GBXM01062452">
    <property type="protein sequence ID" value="JAH46125.1"/>
    <property type="molecule type" value="Transcribed_RNA"/>
</dbReference>
<proteinExistence type="predicted"/>
<name>A0A0E9SZK8_ANGAN</name>
<accession>A0A0E9SZK8</accession>
<organism evidence="1">
    <name type="scientific">Anguilla anguilla</name>
    <name type="common">European freshwater eel</name>
    <name type="synonym">Muraena anguilla</name>
    <dbReference type="NCBI Taxonomy" id="7936"/>
    <lineage>
        <taxon>Eukaryota</taxon>
        <taxon>Metazoa</taxon>
        <taxon>Chordata</taxon>
        <taxon>Craniata</taxon>
        <taxon>Vertebrata</taxon>
        <taxon>Euteleostomi</taxon>
        <taxon>Actinopterygii</taxon>
        <taxon>Neopterygii</taxon>
        <taxon>Teleostei</taxon>
        <taxon>Anguilliformes</taxon>
        <taxon>Anguillidae</taxon>
        <taxon>Anguilla</taxon>
    </lineage>
</organism>
<reference evidence="1" key="1">
    <citation type="submission" date="2014-11" db="EMBL/GenBank/DDBJ databases">
        <authorList>
            <person name="Amaro Gonzalez C."/>
        </authorList>
    </citation>
    <scope>NUCLEOTIDE SEQUENCE</scope>
</reference>
<reference evidence="1" key="2">
    <citation type="journal article" date="2015" name="Fish Shellfish Immunol.">
        <title>Early steps in the European eel (Anguilla anguilla)-Vibrio vulnificus interaction in the gills: Role of the RtxA13 toxin.</title>
        <authorList>
            <person name="Callol A."/>
            <person name="Pajuelo D."/>
            <person name="Ebbesson L."/>
            <person name="Teles M."/>
            <person name="MacKenzie S."/>
            <person name="Amaro C."/>
        </authorList>
    </citation>
    <scope>NUCLEOTIDE SEQUENCE</scope>
</reference>